<proteinExistence type="predicted"/>
<gene>
    <name evidence="2" type="ORF">F2P56_007270</name>
</gene>
<comment type="caution">
    <text evidence="2">The sequence shown here is derived from an EMBL/GenBank/DDBJ whole genome shotgun (WGS) entry which is preliminary data.</text>
</comment>
<feature type="region of interest" description="Disordered" evidence="1">
    <location>
        <begin position="65"/>
        <end position="132"/>
    </location>
</feature>
<dbReference type="EMBL" id="LIHL02000003">
    <property type="protein sequence ID" value="KAF5475467.1"/>
    <property type="molecule type" value="Genomic_DNA"/>
</dbReference>
<reference evidence="2" key="1">
    <citation type="submission" date="2015-10" db="EMBL/GenBank/DDBJ databases">
        <authorList>
            <person name="Martinez-Garcia P.J."/>
            <person name="Crepeau M.W."/>
            <person name="Puiu D."/>
            <person name="Gonzalez-Ibeas D."/>
            <person name="Whalen J."/>
            <person name="Stevens K."/>
            <person name="Paul R."/>
            <person name="Butterfield T."/>
            <person name="Britton M."/>
            <person name="Reagan R."/>
            <person name="Chakraborty S."/>
            <person name="Walawage S.L."/>
            <person name="Vasquez-Gross H.A."/>
            <person name="Cardeno C."/>
            <person name="Famula R."/>
            <person name="Pratt K."/>
            <person name="Kuruganti S."/>
            <person name="Aradhya M.K."/>
            <person name="Leslie C.A."/>
            <person name="Dandekar A.M."/>
            <person name="Salzberg S.L."/>
            <person name="Wegrzyn J.L."/>
            <person name="Langley C.H."/>
            <person name="Neale D.B."/>
        </authorList>
    </citation>
    <scope>NUCLEOTIDE SEQUENCE</scope>
    <source>
        <tissue evidence="2">Leaves</tissue>
    </source>
</reference>
<protein>
    <submittedName>
        <fullName evidence="2">Uncharacterized protein</fullName>
    </submittedName>
</protein>
<sequence length="132" mass="15229">MHFLFLFHITAAKASLYVLKFYCVFCSDSFNNILQMLPSKDANFVGYTYKNFEIVNEDHIPGIAELKKKNNKPKRPSIRSLFDTPDPPDRPALGNFLNILPTQSEVPESSESEPLRQSARSAQHQDQWPMRR</sequence>
<reference evidence="2" key="2">
    <citation type="submission" date="2020-03" db="EMBL/GenBank/DDBJ databases">
        <title>Walnut 2.0.</title>
        <authorList>
            <person name="Marrano A."/>
            <person name="Britton M."/>
            <person name="Zimin A.V."/>
            <person name="Zaini P.A."/>
            <person name="Workman R."/>
            <person name="Puiu D."/>
            <person name="Bianco L."/>
            <person name="Allen B.J."/>
            <person name="Troggio M."/>
            <person name="Leslie C.A."/>
            <person name="Timp W."/>
            <person name="Dendekar A."/>
            <person name="Salzberg S.L."/>
            <person name="Neale D.B."/>
        </authorList>
    </citation>
    <scope>NUCLEOTIDE SEQUENCE</scope>
    <source>
        <tissue evidence="2">Leaves</tissue>
    </source>
</reference>
<dbReference type="AlphaFoldDB" id="A0A833Y302"/>
<evidence type="ECO:0000313" key="2">
    <source>
        <dbReference type="EMBL" id="KAF5475467.1"/>
    </source>
</evidence>
<organism evidence="2 3">
    <name type="scientific">Juglans regia</name>
    <name type="common">English walnut</name>
    <dbReference type="NCBI Taxonomy" id="51240"/>
    <lineage>
        <taxon>Eukaryota</taxon>
        <taxon>Viridiplantae</taxon>
        <taxon>Streptophyta</taxon>
        <taxon>Embryophyta</taxon>
        <taxon>Tracheophyta</taxon>
        <taxon>Spermatophyta</taxon>
        <taxon>Magnoliopsida</taxon>
        <taxon>eudicotyledons</taxon>
        <taxon>Gunneridae</taxon>
        <taxon>Pentapetalae</taxon>
        <taxon>rosids</taxon>
        <taxon>fabids</taxon>
        <taxon>Fagales</taxon>
        <taxon>Juglandaceae</taxon>
        <taxon>Juglans</taxon>
    </lineage>
</organism>
<evidence type="ECO:0000256" key="1">
    <source>
        <dbReference type="SAM" id="MobiDB-lite"/>
    </source>
</evidence>
<name>A0A833Y302_JUGRE</name>
<evidence type="ECO:0000313" key="3">
    <source>
        <dbReference type="Proteomes" id="UP000619265"/>
    </source>
</evidence>
<dbReference type="Proteomes" id="UP000619265">
    <property type="component" value="Unassembled WGS sequence"/>
</dbReference>
<accession>A0A833Y302</accession>
<dbReference type="Gramene" id="Jr03_17820_p1">
    <property type="protein sequence ID" value="cds.Jr03_17820_p1"/>
    <property type="gene ID" value="Jr03_17820"/>
</dbReference>